<feature type="signal peptide" evidence="1">
    <location>
        <begin position="1"/>
        <end position="18"/>
    </location>
</feature>
<dbReference type="EMBL" id="LAFY01000272">
    <property type="protein sequence ID" value="KJY01711.1"/>
    <property type="molecule type" value="Genomic_DNA"/>
</dbReference>
<dbReference type="Pfam" id="PF14558">
    <property type="entry name" value="TRP_N"/>
    <property type="match status" value="1"/>
</dbReference>
<reference evidence="3 4" key="1">
    <citation type="submission" date="2015-03" db="EMBL/GenBank/DDBJ databases">
        <title>RNA-seq based gene annotation and comparative genomics of four Zymoseptoria species reveal species-specific pathogenicity related genes and transposable element activity.</title>
        <authorList>
            <person name="Grandaubert J."/>
            <person name="Bhattacharyya A."/>
            <person name="Stukenbrock E.H."/>
        </authorList>
    </citation>
    <scope>NUCLEOTIDE SEQUENCE [LARGE SCALE GENOMIC DNA]</scope>
    <source>
        <strain evidence="3 4">Zb18110</strain>
    </source>
</reference>
<sequence length="195" mass="20922">MALARLLTIFTIVLFANAAQRQLTTTSFSTCIANSTITASSFNVTIFENRTVSFFLNGTSPVSAHEFVGFQLNVAGEQKWGYTYDPCVDSYPLLASFCPNIPEGEVVRTQSLQLPAKVFSGDLFGAERLDAEFRFVPTNETSLNNVGCLEAKLTNGGNGSSSMTGADRDSGAEMGYVNWALMVSLMAIVGIGSIL</sequence>
<keyword evidence="4" id="KW-1185">Reference proteome</keyword>
<name>A0A0F4GZR7_9PEZI</name>
<evidence type="ECO:0000256" key="1">
    <source>
        <dbReference type="SAM" id="SignalP"/>
    </source>
</evidence>
<dbReference type="AlphaFoldDB" id="A0A0F4GZR7"/>
<evidence type="ECO:0000259" key="2">
    <source>
        <dbReference type="SMART" id="SM01320"/>
    </source>
</evidence>
<dbReference type="Proteomes" id="UP000033647">
    <property type="component" value="Unassembled WGS sequence"/>
</dbReference>
<gene>
    <name evidence="3" type="ORF">TI39_contig280g00005</name>
</gene>
<dbReference type="STRING" id="1047168.A0A0F4GZR7"/>
<accession>A0A0F4GZR7</accession>
<feature type="chain" id="PRO_5002469165" description="ML-like domain-containing protein" evidence="1">
    <location>
        <begin position="19"/>
        <end position="195"/>
    </location>
</feature>
<dbReference type="OrthoDB" id="3649788at2759"/>
<keyword evidence="1" id="KW-0732">Signal</keyword>
<evidence type="ECO:0000313" key="3">
    <source>
        <dbReference type="EMBL" id="KJY01711.1"/>
    </source>
</evidence>
<comment type="caution">
    <text evidence="3">The sequence shown here is derived from an EMBL/GenBank/DDBJ whole genome shotgun (WGS) entry which is preliminary data.</text>
</comment>
<protein>
    <recommendedName>
        <fullName evidence="2">ML-like domain-containing protein</fullName>
    </recommendedName>
</protein>
<dbReference type="InterPro" id="IPR032800">
    <property type="entry name" value="TRP_N"/>
</dbReference>
<evidence type="ECO:0000313" key="4">
    <source>
        <dbReference type="Proteomes" id="UP000033647"/>
    </source>
</evidence>
<feature type="domain" description="ML-like" evidence="2">
    <location>
        <begin position="21"/>
        <end position="160"/>
    </location>
</feature>
<organism evidence="3 4">
    <name type="scientific">Zymoseptoria brevis</name>
    <dbReference type="NCBI Taxonomy" id="1047168"/>
    <lineage>
        <taxon>Eukaryota</taxon>
        <taxon>Fungi</taxon>
        <taxon>Dikarya</taxon>
        <taxon>Ascomycota</taxon>
        <taxon>Pezizomycotina</taxon>
        <taxon>Dothideomycetes</taxon>
        <taxon>Dothideomycetidae</taxon>
        <taxon>Mycosphaerellales</taxon>
        <taxon>Mycosphaerellaceae</taxon>
        <taxon>Zymoseptoria</taxon>
    </lineage>
</organism>
<dbReference type="SMART" id="SM01320">
    <property type="entry name" value="TRP_N"/>
    <property type="match status" value="1"/>
</dbReference>
<proteinExistence type="predicted"/>